<evidence type="ECO:0000256" key="1">
    <source>
        <dbReference type="ARBA" id="ARBA00023015"/>
    </source>
</evidence>
<dbReference type="InterPro" id="IPR036388">
    <property type="entry name" value="WH-like_DNA-bd_sf"/>
</dbReference>
<dbReference type="InterPro" id="IPR011711">
    <property type="entry name" value="GntR_C"/>
</dbReference>
<comment type="caution">
    <text evidence="5">The sequence shown here is derived from an EMBL/GenBank/DDBJ whole genome shotgun (WGS) entry which is preliminary data.</text>
</comment>
<evidence type="ECO:0000256" key="2">
    <source>
        <dbReference type="ARBA" id="ARBA00023125"/>
    </source>
</evidence>
<proteinExistence type="predicted"/>
<sequence length="220" mass="24455">MPAPTSKSDTVYQQLRSRIVDGQYTPGFRLTFSALAEEFGVSTVPVREAIRSLEAEGLVEYTLNIGARVSEVNLEDYYESMVSLALLEGMATALAAPHITEEDLQIAYSLNRDMEALTRSSYFDSDAYRRLNGRFHSVLCAPCPNSRIVSLVTNEAERVTIIRRSSLKFESAQSVDSIAQHDHLLDLIRTGADPAEIESFARQHKMASLHSKVSTPLRSL</sequence>
<dbReference type="RefSeq" id="WP_124871007.1">
    <property type="nucleotide sequence ID" value="NZ_RQZF01000008.1"/>
</dbReference>
<organism evidence="5 6">
    <name type="scientific">Schaalia canis</name>
    <dbReference type="NCBI Taxonomy" id="100469"/>
    <lineage>
        <taxon>Bacteria</taxon>
        <taxon>Bacillati</taxon>
        <taxon>Actinomycetota</taxon>
        <taxon>Actinomycetes</taxon>
        <taxon>Actinomycetales</taxon>
        <taxon>Actinomycetaceae</taxon>
        <taxon>Schaalia</taxon>
    </lineage>
</organism>
<keyword evidence="6" id="KW-1185">Reference proteome</keyword>
<keyword evidence="2" id="KW-0238">DNA-binding</keyword>
<dbReference type="Gene3D" id="1.10.10.10">
    <property type="entry name" value="Winged helix-like DNA-binding domain superfamily/Winged helix DNA-binding domain"/>
    <property type="match status" value="1"/>
</dbReference>
<evidence type="ECO:0000256" key="3">
    <source>
        <dbReference type="ARBA" id="ARBA00023163"/>
    </source>
</evidence>
<dbReference type="GO" id="GO:0003700">
    <property type="term" value="F:DNA-binding transcription factor activity"/>
    <property type="evidence" value="ECO:0007669"/>
    <property type="project" value="InterPro"/>
</dbReference>
<evidence type="ECO:0000259" key="4">
    <source>
        <dbReference type="PROSITE" id="PS50949"/>
    </source>
</evidence>
<name>A0A3P1SD43_9ACTO</name>
<dbReference type="Gene3D" id="1.20.120.530">
    <property type="entry name" value="GntR ligand-binding domain-like"/>
    <property type="match status" value="1"/>
</dbReference>
<dbReference type="SMART" id="SM00345">
    <property type="entry name" value="HTH_GNTR"/>
    <property type="match status" value="1"/>
</dbReference>
<dbReference type="PANTHER" id="PTHR43537:SF5">
    <property type="entry name" value="UXU OPERON TRANSCRIPTIONAL REGULATOR"/>
    <property type="match status" value="1"/>
</dbReference>
<dbReference type="SMART" id="SM00895">
    <property type="entry name" value="FCD"/>
    <property type="match status" value="1"/>
</dbReference>
<keyword evidence="1" id="KW-0805">Transcription regulation</keyword>
<dbReference type="CDD" id="cd07377">
    <property type="entry name" value="WHTH_GntR"/>
    <property type="match status" value="1"/>
</dbReference>
<gene>
    <name evidence="5" type="ORF">EII11_07580</name>
</gene>
<feature type="domain" description="HTH gntR-type" evidence="4">
    <location>
        <begin position="5"/>
        <end position="72"/>
    </location>
</feature>
<accession>A0A3P1SD43</accession>
<dbReference type="SUPFAM" id="SSF48008">
    <property type="entry name" value="GntR ligand-binding domain-like"/>
    <property type="match status" value="1"/>
</dbReference>
<dbReference type="GO" id="GO:0003677">
    <property type="term" value="F:DNA binding"/>
    <property type="evidence" value="ECO:0007669"/>
    <property type="project" value="UniProtKB-KW"/>
</dbReference>
<dbReference type="AlphaFoldDB" id="A0A3P1SD43"/>
<dbReference type="PROSITE" id="PS50949">
    <property type="entry name" value="HTH_GNTR"/>
    <property type="match status" value="1"/>
</dbReference>
<dbReference type="OrthoDB" id="4084810at2"/>
<dbReference type="InterPro" id="IPR000524">
    <property type="entry name" value="Tscrpt_reg_HTH_GntR"/>
</dbReference>
<evidence type="ECO:0000313" key="5">
    <source>
        <dbReference type="EMBL" id="RRC94939.1"/>
    </source>
</evidence>
<dbReference type="Pfam" id="PF00392">
    <property type="entry name" value="GntR"/>
    <property type="match status" value="1"/>
</dbReference>
<dbReference type="InterPro" id="IPR036390">
    <property type="entry name" value="WH_DNA-bd_sf"/>
</dbReference>
<dbReference type="InterPro" id="IPR008920">
    <property type="entry name" value="TF_FadR/GntR_C"/>
</dbReference>
<protein>
    <submittedName>
        <fullName evidence="5">GntR family transcriptional regulator</fullName>
    </submittedName>
</protein>
<dbReference type="PANTHER" id="PTHR43537">
    <property type="entry name" value="TRANSCRIPTIONAL REGULATOR, GNTR FAMILY"/>
    <property type="match status" value="1"/>
</dbReference>
<dbReference type="EMBL" id="RQZF01000008">
    <property type="protein sequence ID" value="RRC94939.1"/>
    <property type="molecule type" value="Genomic_DNA"/>
</dbReference>
<keyword evidence="3" id="KW-0804">Transcription</keyword>
<evidence type="ECO:0000313" key="6">
    <source>
        <dbReference type="Proteomes" id="UP000280444"/>
    </source>
</evidence>
<dbReference type="Pfam" id="PF07729">
    <property type="entry name" value="FCD"/>
    <property type="match status" value="1"/>
</dbReference>
<reference evidence="5 6" key="1">
    <citation type="submission" date="2018-11" db="EMBL/GenBank/DDBJ databases">
        <title>Genomes From Bacteria Associated with the Canine Oral Cavity: a Test Case for Automated Genome-Based Taxonomic Assignment.</title>
        <authorList>
            <person name="Coil D.A."/>
            <person name="Jospin G."/>
            <person name="Darling A.E."/>
            <person name="Wallis C."/>
            <person name="Davis I.J."/>
            <person name="Harris S."/>
            <person name="Eisen J.A."/>
            <person name="Holcombe L.J."/>
            <person name="O'Flynn C."/>
        </authorList>
    </citation>
    <scope>NUCLEOTIDE SEQUENCE [LARGE SCALE GENOMIC DNA]</scope>
    <source>
        <strain evidence="5 6">OH770</strain>
    </source>
</reference>
<dbReference type="Proteomes" id="UP000280444">
    <property type="component" value="Unassembled WGS sequence"/>
</dbReference>
<dbReference type="SUPFAM" id="SSF46785">
    <property type="entry name" value="Winged helix' DNA-binding domain"/>
    <property type="match status" value="1"/>
</dbReference>